<dbReference type="PANTHER" id="PTHR43783:SF1">
    <property type="entry name" value="UDP-N-ACETYLGLUCOSAMINE 1-CARBOXYVINYLTRANSFERASE"/>
    <property type="match status" value="1"/>
</dbReference>
<dbReference type="InterPro" id="IPR005750">
    <property type="entry name" value="UDP_GlcNAc_COvinyl_MurA"/>
</dbReference>
<dbReference type="InterPro" id="IPR050068">
    <property type="entry name" value="MurA_subfamily"/>
</dbReference>
<dbReference type="GO" id="GO:0005737">
    <property type="term" value="C:cytoplasm"/>
    <property type="evidence" value="ECO:0007669"/>
    <property type="project" value="UniProtKB-SubCell"/>
</dbReference>
<evidence type="ECO:0000256" key="15">
    <source>
        <dbReference type="ARBA" id="ARBA00047527"/>
    </source>
</evidence>
<evidence type="ECO:0000256" key="6">
    <source>
        <dbReference type="ARBA" id="ARBA00022960"/>
    </source>
</evidence>
<accession>A0A484H727</accession>
<keyword evidence="3" id="KW-0963">Cytoplasm</keyword>
<dbReference type="GO" id="GO:0009252">
    <property type="term" value="P:peptidoglycan biosynthetic process"/>
    <property type="evidence" value="ECO:0007669"/>
    <property type="project" value="UniProtKB-KW"/>
</dbReference>
<dbReference type="NCBIfam" id="NF006873">
    <property type="entry name" value="PRK09369.1"/>
    <property type="match status" value="1"/>
</dbReference>
<sequence length="429" mass="45956">MDRIRIFGGVPLKGTISIIGSKNAALPLMAASLLTDDILTLCNMPYLVDIITMAHLLVQHGVGLSINDSSPNSSCEGRTLALCGRTVTNTTAPYELVRRMRASVLVLGPLVARFGQARVSLPGGCAIGTRPVDLHIKGLEQMGACIKLNGGYIEASVQGRLKGTQIIFPQISVGATENLLMAAVLARGETVLMNAAREPEVCDLAHCLTVMGARIEGIGTDTLLVEGVDYLHGATYRIVSDRIEAGTYAVAAAITRGEIELINARQDLMVAIFTYLKKCGVQIHSTKRGINISAVDIDLTGVDVMTEPYPGFPTDMQAQVMALMTTARGAAMITETIFENRLMHVPELIRMGAQINIHRASSAIVRGVPRLSGAPVMATDLRASVCLVLAGLSAQGETMVNRIYHLDRGYERLVENMATCGACLERVRD</sequence>
<keyword evidence="9" id="KW-0961">Cell wall biogenesis/degradation</keyword>
<dbReference type="Pfam" id="PF00275">
    <property type="entry name" value="EPSP_synthase"/>
    <property type="match status" value="1"/>
</dbReference>
<dbReference type="Gene3D" id="3.65.10.10">
    <property type="entry name" value="Enolpyruvate transferase domain"/>
    <property type="match status" value="2"/>
</dbReference>
<dbReference type="InterPro" id="IPR036968">
    <property type="entry name" value="Enolpyruvate_Tfrase_sf"/>
</dbReference>
<evidence type="ECO:0000256" key="5">
    <source>
        <dbReference type="ARBA" id="ARBA00022679"/>
    </source>
</evidence>
<dbReference type="NCBIfam" id="TIGR01072">
    <property type="entry name" value="murA"/>
    <property type="match status" value="1"/>
</dbReference>
<evidence type="ECO:0000256" key="12">
    <source>
        <dbReference type="ARBA" id="ARBA00039754"/>
    </source>
</evidence>
<dbReference type="AlphaFoldDB" id="A0A484H727"/>
<proteinExistence type="inferred from homology"/>
<evidence type="ECO:0000259" key="16">
    <source>
        <dbReference type="Pfam" id="PF00275"/>
    </source>
</evidence>
<evidence type="ECO:0000256" key="14">
    <source>
        <dbReference type="ARBA" id="ARBA00042842"/>
    </source>
</evidence>
<dbReference type="EC" id="2.5.1.7" evidence="11"/>
<evidence type="ECO:0000256" key="1">
    <source>
        <dbReference type="ARBA" id="ARBA00004496"/>
    </source>
</evidence>
<feature type="domain" description="Enolpyruvate transferase" evidence="16">
    <location>
        <begin position="9"/>
        <end position="417"/>
    </location>
</feature>
<dbReference type="GO" id="GO:0019277">
    <property type="term" value="P:UDP-N-acetylgalactosamine biosynthetic process"/>
    <property type="evidence" value="ECO:0007669"/>
    <property type="project" value="InterPro"/>
</dbReference>
<dbReference type="InterPro" id="IPR001986">
    <property type="entry name" value="Enolpyruvate_Tfrase_dom"/>
</dbReference>
<dbReference type="FunFam" id="3.65.10.10:FF:000001">
    <property type="entry name" value="UDP-N-acetylglucosamine 1-carboxyvinyltransferase"/>
    <property type="match status" value="1"/>
</dbReference>
<dbReference type="HAMAP" id="MF_00111">
    <property type="entry name" value="MurA"/>
    <property type="match status" value="1"/>
</dbReference>
<evidence type="ECO:0000256" key="7">
    <source>
        <dbReference type="ARBA" id="ARBA00022984"/>
    </source>
</evidence>
<evidence type="ECO:0000256" key="3">
    <source>
        <dbReference type="ARBA" id="ARBA00022490"/>
    </source>
</evidence>
<dbReference type="GO" id="GO:0008760">
    <property type="term" value="F:UDP-N-acetylglucosamine 1-carboxyvinyltransferase activity"/>
    <property type="evidence" value="ECO:0007669"/>
    <property type="project" value="UniProtKB-EC"/>
</dbReference>
<dbReference type="GO" id="GO:0071555">
    <property type="term" value="P:cell wall organization"/>
    <property type="evidence" value="ECO:0007669"/>
    <property type="project" value="UniProtKB-KW"/>
</dbReference>
<evidence type="ECO:0000256" key="8">
    <source>
        <dbReference type="ARBA" id="ARBA00023306"/>
    </source>
</evidence>
<evidence type="ECO:0000313" key="17">
    <source>
        <dbReference type="EMBL" id="VBB69281.1"/>
    </source>
</evidence>
<keyword evidence="7" id="KW-0573">Peptidoglycan synthesis</keyword>
<keyword evidence="4" id="KW-0132">Cell division</keyword>
<comment type="subcellular location">
    <subcellularLocation>
        <location evidence="1">Cytoplasm</location>
    </subcellularLocation>
</comment>
<dbReference type="CDD" id="cd01555">
    <property type="entry name" value="UdpNAET"/>
    <property type="match status" value="1"/>
</dbReference>
<keyword evidence="5 17" id="KW-0808">Transferase</keyword>
<gene>
    <name evidence="17" type="ORF">RIEGSTA812A_PEG_754</name>
</gene>
<evidence type="ECO:0000256" key="4">
    <source>
        <dbReference type="ARBA" id="ARBA00022618"/>
    </source>
</evidence>
<name>A0A484H727_9ZZZZ</name>
<evidence type="ECO:0000256" key="13">
    <source>
        <dbReference type="ARBA" id="ARBA00042443"/>
    </source>
</evidence>
<dbReference type="EMBL" id="LR026963">
    <property type="protein sequence ID" value="VBB69281.1"/>
    <property type="molecule type" value="Genomic_DNA"/>
</dbReference>
<dbReference type="SUPFAM" id="SSF55205">
    <property type="entry name" value="EPT/RTPC-like"/>
    <property type="match status" value="1"/>
</dbReference>
<organism evidence="17">
    <name type="scientific">invertebrate metagenome</name>
    <dbReference type="NCBI Taxonomy" id="1711999"/>
    <lineage>
        <taxon>unclassified sequences</taxon>
        <taxon>metagenomes</taxon>
        <taxon>organismal metagenomes</taxon>
    </lineage>
</organism>
<comment type="pathway">
    <text evidence="2">Cell wall biogenesis; peptidoglycan biosynthesis.</text>
</comment>
<evidence type="ECO:0000256" key="2">
    <source>
        <dbReference type="ARBA" id="ARBA00004752"/>
    </source>
</evidence>
<keyword evidence="6" id="KW-0133">Cell shape</keyword>
<comment type="similarity">
    <text evidence="10">Belongs to the EPSP synthase family. MurA subfamily.</text>
</comment>
<dbReference type="GO" id="GO:0051301">
    <property type="term" value="P:cell division"/>
    <property type="evidence" value="ECO:0007669"/>
    <property type="project" value="UniProtKB-KW"/>
</dbReference>
<evidence type="ECO:0000256" key="10">
    <source>
        <dbReference type="ARBA" id="ARBA00038367"/>
    </source>
</evidence>
<dbReference type="GO" id="GO:0008360">
    <property type="term" value="P:regulation of cell shape"/>
    <property type="evidence" value="ECO:0007669"/>
    <property type="project" value="UniProtKB-KW"/>
</dbReference>
<evidence type="ECO:0000256" key="9">
    <source>
        <dbReference type="ARBA" id="ARBA00023316"/>
    </source>
</evidence>
<evidence type="ECO:0000256" key="11">
    <source>
        <dbReference type="ARBA" id="ARBA00039108"/>
    </source>
</evidence>
<reference evidence="17" key="1">
    <citation type="submission" date="2018-10" db="EMBL/GenBank/DDBJ databases">
        <authorList>
            <person name="Gruber-Vodicka H."/>
            <person name="Jaeckle O."/>
        </authorList>
    </citation>
    <scope>NUCLEOTIDE SEQUENCE</scope>
</reference>
<dbReference type="InterPro" id="IPR013792">
    <property type="entry name" value="RNA3'P_cycl/enolpyr_Trfase_a/b"/>
</dbReference>
<dbReference type="PANTHER" id="PTHR43783">
    <property type="entry name" value="UDP-N-ACETYLGLUCOSAMINE 1-CARBOXYVINYLTRANSFERASE"/>
    <property type="match status" value="1"/>
</dbReference>
<comment type="catalytic activity">
    <reaction evidence="15">
        <text>phosphoenolpyruvate + UDP-N-acetyl-alpha-D-glucosamine = UDP-N-acetyl-3-O-(1-carboxyvinyl)-alpha-D-glucosamine + phosphate</text>
        <dbReference type="Rhea" id="RHEA:18681"/>
        <dbReference type="ChEBI" id="CHEBI:43474"/>
        <dbReference type="ChEBI" id="CHEBI:57705"/>
        <dbReference type="ChEBI" id="CHEBI:58702"/>
        <dbReference type="ChEBI" id="CHEBI:68483"/>
        <dbReference type="EC" id="2.5.1.7"/>
    </reaction>
</comment>
<protein>
    <recommendedName>
        <fullName evidence="12">UDP-N-acetylglucosamine 1-carboxyvinyltransferase</fullName>
        <ecNumber evidence="11">2.5.1.7</ecNumber>
    </recommendedName>
    <alternativeName>
        <fullName evidence="13">Enoylpyruvate transferase</fullName>
    </alternativeName>
    <alternativeName>
        <fullName evidence="14">UDP-N-acetylglucosamine enolpyruvyl transferase</fullName>
    </alternativeName>
</protein>
<keyword evidence="8" id="KW-0131">Cell cycle</keyword>